<feature type="chain" id="PRO_5012765058" description="Secreted protein" evidence="2">
    <location>
        <begin position="25"/>
        <end position="140"/>
    </location>
</feature>
<keyword evidence="4" id="KW-1185">Reference proteome</keyword>
<gene>
    <name evidence="3" type="ORF">WR25_16777</name>
</gene>
<proteinExistence type="predicted"/>
<dbReference type="Proteomes" id="UP000218231">
    <property type="component" value="Unassembled WGS sequence"/>
</dbReference>
<dbReference type="EMBL" id="LIAE01009636">
    <property type="protein sequence ID" value="PAV68974.1"/>
    <property type="molecule type" value="Genomic_DNA"/>
</dbReference>
<evidence type="ECO:0000256" key="1">
    <source>
        <dbReference type="SAM" id="MobiDB-lite"/>
    </source>
</evidence>
<evidence type="ECO:0000313" key="4">
    <source>
        <dbReference type="Proteomes" id="UP000218231"/>
    </source>
</evidence>
<organism evidence="3 4">
    <name type="scientific">Diploscapter pachys</name>
    <dbReference type="NCBI Taxonomy" id="2018661"/>
    <lineage>
        <taxon>Eukaryota</taxon>
        <taxon>Metazoa</taxon>
        <taxon>Ecdysozoa</taxon>
        <taxon>Nematoda</taxon>
        <taxon>Chromadorea</taxon>
        <taxon>Rhabditida</taxon>
        <taxon>Rhabditina</taxon>
        <taxon>Rhabditomorpha</taxon>
        <taxon>Rhabditoidea</taxon>
        <taxon>Rhabditidae</taxon>
        <taxon>Diploscapter</taxon>
    </lineage>
</organism>
<protein>
    <recommendedName>
        <fullName evidence="5">Secreted protein</fullName>
    </recommendedName>
</protein>
<feature type="region of interest" description="Disordered" evidence="1">
    <location>
        <begin position="117"/>
        <end position="140"/>
    </location>
</feature>
<accession>A0A2A2K4T8</accession>
<dbReference type="AlphaFoldDB" id="A0A2A2K4T8"/>
<reference evidence="3 4" key="1">
    <citation type="journal article" date="2017" name="Curr. Biol.">
        <title>Genome architecture and evolution of a unichromosomal asexual nematode.</title>
        <authorList>
            <person name="Fradin H."/>
            <person name="Zegar C."/>
            <person name="Gutwein M."/>
            <person name="Lucas J."/>
            <person name="Kovtun M."/>
            <person name="Corcoran D."/>
            <person name="Baugh L.R."/>
            <person name="Kiontke K."/>
            <person name="Gunsalus K."/>
            <person name="Fitch D.H."/>
            <person name="Piano F."/>
        </authorList>
    </citation>
    <scope>NUCLEOTIDE SEQUENCE [LARGE SCALE GENOMIC DNA]</scope>
    <source>
        <strain evidence="3">PF1309</strain>
    </source>
</reference>
<name>A0A2A2K4T8_9BILA</name>
<sequence>MTPAARAVGLPLVWVFFEPVRMLACTEGGNRKLPMPSHKLLKPLSAPVLLMTTPTTMPTTAPSTKQPRPPVTTVRPSAAVTAAVASMPMATLAATSSTPLTMSAIIEVCISASPSRAAHRASDITDRQRHGCRALEPGHA</sequence>
<comment type="caution">
    <text evidence="3">The sequence shown here is derived from an EMBL/GenBank/DDBJ whole genome shotgun (WGS) entry which is preliminary data.</text>
</comment>
<feature type="signal peptide" evidence="2">
    <location>
        <begin position="1"/>
        <end position="24"/>
    </location>
</feature>
<evidence type="ECO:0008006" key="5">
    <source>
        <dbReference type="Google" id="ProtNLM"/>
    </source>
</evidence>
<evidence type="ECO:0000256" key="2">
    <source>
        <dbReference type="SAM" id="SignalP"/>
    </source>
</evidence>
<keyword evidence="2" id="KW-0732">Signal</keyword>
<evidence type="ECO:0000313" key="3">
    <source>
        <dbReference type="EMBL" id="PAV68974.1"/>
    </source>
</evidence>
<feature type="compositionally biased region" description="Basic and acidic residues" evidence="1">
    <location>
        <begin position="120"/>
        <end position="129"/>
    </location>
</feature>